<accession>A0ABR2R5Z4</accession>
<organism evidence="1 2">
    <name type="scientific">Hibiscus sabdariffa</name>
    <name type="common">roselle</name>
    <dbReference type="NCBI Taxonomy" id="183260"/>
    <lineage>
        <taxon>Eukaryota</taxon>
        <taxon>Viridiplantae</taxon>
        <taxon>Streptophyta</taxon>
        <taxon>Embryophyta</taxon>
        <taxon>Tracheophyta</taxon>
        <taxon>Spermatophyta</taxon>
        <taxon>Magnoliopsida</taxon>
        <taxon>eudicotyledons</taxon>
        <taxon>Gunneridae</taxon>
        <taxon>Pentapetalae</taxon>
        <taxon>rosids</taxon>
        <taxon>malvids</taxon>
        <taxon>Malvales</taxon>
        <taxon>Malvaceae</taxon>
        <taxon>Malvoideae</taxon>
        <taxon>Hibiscus</taxon>
    </lineage>
</organism>
<proteinExistence type="predicted"/>
<reference evidence="1 2" key="1">
    <citation type="journal article" date="2024" name="G3 (Bethesda)">
        <title>Genome assembly of Hibiscus sabdariffa L. provides insights into metabolisms of medicinal natural products.</title>
        <authorList>
            <person name="Kim T."/>
        </authorList>
    </citation>
    <scope>NUCLEOTIDE SEQUENCE [LARGE SCALE GENOMIC DNA]</scope>
    <source>
        <strain evidence="1">TK-2024</strain>
        <tissue evidence="1">Old leaves</tissue>
    </source>
</reference>
<dbReference type="EMBL" id="JBBPBN010000026">
    <property type="protein sequence ID" value="KAK9008255.1"/>
    <property type="molecule type" value="Genomic_DNA"/>
</dbReference>
<sequence length="151" mass="16708">MALDYFRALFSTTGVGEGIYGHQGLFPPITTRQLAALSRPVDDEEIKGVIFAMSPLKAPVGPLAIHVIGNQWPVNLTTVVADMVDVQGQWWWNLFEHLLSCEILLHIAAVKPPLGISYYCHGWLGGVRREFSIRSAYVARKGRLIGPVEPI</sequence>
<dbReference type="Proteomes" id="UP001396334">
    <property type="component" value="Unassembled WGS sequence"/>
</dbReference>
<evidence type="ECO:0000313" key="1">
    <source>
        <dbReference type="EMBL" id="KAK9008255.1"/>
    </source>
</evidence>
<keyword evidence="2" id="KW-1185">Reference proteome</keyword>
<evidence type="ECO:0000313" key="2">
    <source>
        <dbReference type="Proteomes" id="UP001396334"/>
    </source>
</evidence>
<name>A0ABR2R5Z4_9ROSI</name>
<comment type="caution">
    <text evidence="1">The sequence shown here is derived from an EMBL/GenBank/DDBJ whole genome shotgun (WGS) entry which is preliminary data.</text>
</comment>
<protein>
    <submittedName>
        <fullName evidence="1">Uncharacterized protein</fullName>
    </submittedName>
</protein>
<gene>
    <name evidence="1" type="ORF">V6N11_075157</name>
</gene>